<dbReference type="Proteomes" id="UP000828390">
    <property type="component" value="Unassembled WGS sequence"/>
</dbReference>
<keyword evidence="4" id="KW-0561">Oxygen transport</keyword>
<dbReference type="Gene3D" id="1.10.490.10">
    <property type="entry name" value="Globins"/>
    <property type="match status" value="1"/>
</dbReference>
<keyword evidence="7" id="KW-1185">Reference proteome</keyword>
<dbReference type="PANTHER" id="PTHR46458">
    <property type="entry name" value="BLR2807 PROTEIN"/>
    <property type="match status" value="1"/>
</dbReference>
<dbReference type="InterPro" id="IPR000971">
    <property type="entry name" value="Globin"/>
</dbReference>
<evidence type="ECO:0000259" key="5">
    <source>
        <dbReference type="PROSITE" id="PS01033"/>
    </source>
</evidence>
<dbReference type="PANTHER" id="PTHR46458:SF5">
    <property type="entry name" value="GLOBIN FAMILY PROFILE DOMAIN-CONTAINING PROTEIN"/>
    <property type="match status" value="1"/>
</dbReference>
<dbReference type="AlphaFoldDB" id="A0A9D4KW06"/>
<dbReference type="GO" id="GO:0019825">
    <property type="term" value="F:oxygen binding"/>
    <property type="evidence" value="ECO:0007669"/>
    <property type="project" value="InterPro"/>
</dbReference>
<sequence length="200" mass="22873">MGCSVSAIENALVAKNGKINSIKDKCDTLRAPMDNGNAKFDPRFPLTVRQKFSIIKSWKGISRNIEETGILMFLRMFETNEEIRTMFAKIVSHDVYDASQIRESKGLENHVKQVMYTLDEAISSIEDVDDTINLLQSVGRSHRRLKTSGFDPSIFWKIEEPFLTAVKETLGDRYTANMEHIYGKTIKFILETLIRGFNED</sequence>
<proteinExistence type="inferred from homology"/>
<dbReference type="InterPro" id="IPR009050">
    <property type="entry name" value="Globin-like_sf"/>
</dbReference>
<comment type="caution">
    <text evidence="6">The sequence shown here is derived from an EMBL/GenBank/DDBJ whole genome shotgun (WGS) entry which is preliminary data.</text>
</comment>
<comment type="similarity">
    <text evidence="4">Belongs to the globin family.</text>
</comment>
<name>A0A9D4KW06_DREPO</name>
<dbReference type="GO" id="GO:0005344">
    <property type="term" value="F:oxygen carrier activity"/>
    <property type="evidence" value="ECO:0007669"/>
    <property type="project" value="UniProtKB-KW"/>
</dbReference>
<protein>
    <recommendedName>
        <fullName evidence="5">Globin domain-containing protein</fullName>
    </recommendedName>
</protein>
<dbReference type="GO" id="GO:0046872">
    <property type="term" value="F:metal ion binding"/>
    <property type="evidence" value="ECO:0007669"/>
    <property type="project" value="UniProtKB-KW"/>
</dbReference>
<dbReference type="InterPro" id="IPR050532">
    <property type="entry name" value="Globin-like_OT"/>
</dbReference>
<keyword evidence="4" id="KW-0813">Transport</keyword>
<keyword evidence="3" id="KW-0408">Iron</keyword>
<reference evidence="6" key="2">
    <citation type="submission" date="2020-11" db="EMBL/GenBank/DDBJ databases">
        <authorList>
            <person name="McCartney M.A."/>
            <person name="Auch B."/>
            <person name="Kono T."/>
            <person name="Mallez S."/>
            <person name="Becker A."/>
            <person name="Gohl D.M."/>
            <person name="Silverstein K.A.T."/>
            <person name="Koren S."/>
            <person name="Bechman K.B."/>
            <person name="Herman A."/>
            <person name="Abrahante J.E."/>
            <person name="Garbe J."/>
        </authorList>
    </citation>
    <scope>NUCLEOTIDE SEQUENCE</scope>
    <source>
        <strain evidence="6">Duluth1</strain>
        <tissue evidence="6">Whole animal</tissue>
    </source>
</reference>
<dbReference type="CDD" id="cd14766">
    <property type="entry name" value="CeGLB25-like"/>
    <property type="match status" value="1"/>
</dbReference>
<evidence type="ECO:0000256" key="1">
    <source>
        <dbReference type="ARBA" id="ARBA00022617"/>
    </source>
</evidence>
<keyword evidence="2" id="KW-0479">Metal-binding</keyword>
<feature type="domain" description="Globin" evidence="5">
    <location>
        <begin position="45"/>
        <end position="198"/>
    </location>
</feature>
<dbReference type="SUPFAM" id="SSF46458">
    <property type="entry name" value="Globin-like"/>
    <property type="match status" value="1"/>
</dbReference>
<dbReference type="Pfam" id="PF00042">
    <property type="entry name" value="Globin"/>
    <property type="match status" value="1"/>
</dbReference>
<keyword evidence="1 4" id="KW-0349">Heme</keyword>
<evidence type="ECO:0000256" key="4">
    <source>
        <dbReference type="RuleBase" id="RU000356"/>
    </source>
</evidence>
<dbReference type="EMBL" id="JAIWYP010000003">
    <property type="protein sequence ID" value="KAH3846041.1"/>
    <property type="molecule type" value="Genomic_DNA"/>
</dbReference>
<evidence type="ECO:0000313" key="6">
    <source>
        <dbReference type="EMBL" id="KAH3846041.1"/>
    </source>
</evidence>
<dbReference type="InterPro" id="IPR012292">
    <property type="entry name" value="Globin/Proto"/>
</dbReference>
<evidence type="ECO:0000256" key="3">
    <source>
        <dbReference type="ARBA" id="ARBA00023004"/>
    </source>
</evidence>
<organism evidence="6 7">
    <name type="scientific">Dreissena polymorpha</name>
    <name type="common">Zebra mussel</name>
    <name type="synonym">Mytilus polymorpha</name>
    <dbReference type="NCBI Taxonomy" id="45954"/>
    <lineage>
        <taxon>Eukaryota</taxon>
        <taxon>Metazoa</taxon>
        <taxon>Spiralia</taxon>
        <taxon>Lophotrochozoa</taxon>
        <taxon>Mollusca</taxon>
        <taxon>Bivalvia</taxon>
        <taxon>Autobranchia</taxon>
        <taxon>Heteroconchia</taxon>
        <taxon>Euheterodonta</taxon>
        <taxon>Imparidentia</taxon>
        <taxon>Neoheterodontei</taxon>
        <taxon>Myida</taxon>
        <taxon>Dreissenoidea</taxon>
        <taxon>Dreissenidae</taxon>
        <taxon>Dreissena</taxon>
    </lineage>
</organism>
<dbReference type="OrthoDB" id="6344802at2759"/>
<reference evidence="6" key="1">
    <citation type="journal article" date="2019" name="bioRxiv">
        <title>The Genome of the Zebra Mussel, Dreissena polymorpha: A Resource for Invasive Species Research.</title>
        <authorList>
            <person name="McCartney M.A."/>
            <person name="Auch B."/>
            <person name="Kono T."/>
            <person name="Mallez S."/>
            <person name="Zhang Y."/>
            <person name="Obille A."/>
            <person name="Becker A."/>
            <person name="Abrahante J.E."/>
            <person name="Garbe J."/>
            <person name="Badalamenti J.P."/>
            <person name="Herman A."/>
            <person name="Mangelson H."/>
            <person name="Liachko I."/>
            <person name="Sullivan S."/>
            <person name="Sone E.D."/>
            <person name="Koren S."/>
            <person name="Silverstein K.A.T."/>
            <person name="Beckman K.B."/>
            <person name="Gohl D.M."/>
        </authorList>
    </citation>
    <scope>NUCLEOTIDE SEQUENCE</scope>
    <source>
        <strain evidence="6">Duluth1</strain>
        <tissue evidence="6">Whole animal</tissue>
    </source>
</reference>
<accession>A0A9D4KW06</accession>
<evidence type="ECO:0000313" key="7">
    <source>
        <dbReference type="Proteomes" id="UP000828390"/>
    </source>
</evidence>
<evidence type="ECO:0000256" key="2">
    <source>
        <dbReference type="ARBA" id="ARBA00022723"/>
    </source>
</evidence>
<dbReference type="PROSITE" id="PS01033">
    <property type="entry name" value="GLOBIN"/>
    <property type="match status" value="1"/>
</dbReference>
<dbReference type="GO" id="GO:0020037">
    <property type="term" value="F:heme binding"/>
    <property type="evidence" value="ECO:0007669"/>
    <property type="project" value="InterPro"/>
</dbReference>
<gene>
    <name evidence="6" type="ORF">DPMN_088335</name>
</gene>